<evidence type="ECO:0000256" key="1">
    <source>
        <dbReference type="ARBA" id="ARBA00004123"/>
    </source>
</evidence>
<keyword evidence="6 7" id="KW-0539">Nucleus</keyword>
<feature type="region of interest" description="Disordered" evidence="8">
    <location>
        <begin position="298"/>
        <end position="332"/>
    </location>
</feature>
<evidence type="ECO:0000313" key="11">
    <source>
        <dbReference type="Proteomes" id="UP000266841"/>
    </source>
</evidence>
<evidence type="ECO:0000259" key="9">
    <source>
        <dbReference type="Pfam" id="PF08743"/>
    </source>
</evidence>
<evidence type="ECO:0000256" key="3">
    <source>
        <dbReference type="ARBA" id="ARBA00022763"/>
    </source>
</evidence>
<feature type="region of interest" description="Disordered" evidence="8">
    <location>
        <begin position="97"/>
        <end position="169"/>
    </location>
</feature>
<dbReference type="InterPro" id="IPR014854">
    <property type="entry name" value="Nse4_C"/>
</dbReference>
<dbReference type="GO" id="GO:0005634">
    <property type="term" value="C:nucleus"/>
    <property type="evidence" value="ECO:0007669"/>
    <property type="project" value="UniProtKB-SubCell"/>
</dbReference>
<dbReference type="PANTHER" id="PTHR16140">
    <property type="entry name" value="NON-STRUCTURAL MAINTENANCE OF CHROMOSOMES ELEMENT 4"/>
    <property type="match status" value="1"/>
</dbReference>
<evidence type="ECO:0000313" key="10">
    <source>
        <dbReference type="EMBL" id="EJK62336.1"/>
    </source>
</evidence>
<keyword evidence="4 7" id="KW-0233">DNA recombination</keyword>
<dbReference type="InterPro" id="IPR027786">
    <property type="entry name" value="Nse4/EID"/>
</dbReference>
<evidence type="ECO:0000256" key="5">
    <source>
        <dbReference type="ARBA" id="ARBA00023204"/>
    </source>
</evidence>
<proteinExistence type="inferred from homology"/>
<dbReference type="eggNOG" id="KOG2866">
    <property type="taxonomic scope" value="Eukaryota"/>
</dbReference>
<evidence type="ECO:0000256" key="6">
    <source>
        <dbReference type="ARBA" id="ARBA00023242"/>
    </source>
</evidence>
<evidence type="ECO:0000256" key="7">
    <source>
        <dbReference type="RuleBase" id="RU365071"/>
    </source>
</evidence>
<evidence type="ECO:0000256" key="8">
    <source>
        <dbReference type="SAM" id="MobiDB-lite"/>
    </source>
</evidence>
<dbReference type="PANTHER" id="PTHR16140:SF0">
    <property type="entry name" value="NON-STRUCTURAL MAINTENANCE OF CHROMOSOMES ELEMENT 4"/>
    <property type="match status" value="1"/>
</dbReference>
<comment type="similarity">
    <text evidence="2 7">Belongs to the NSE4 family.</text>
</comment>
<accession>K0SN16</accession>
<feature type="region of interest" description="Disordered" evidence="8">
    <location>
        <begin position="488"/>
        <end position="514"/>
    </location>
</feature>
<gene>
    <name evidence="10" type="ORF">THAOC_17056</name>
</gene>
<sequence>MIPRLLLFANSKSSDDQSTVAATAIAMKIEGAFPRDDERPGRGSPAIFPCTQRMPHACSARNRTQIHVHSTMFPSSAGERGRDRLLLGLPVACVGKDPSQKPFTLSGHDGRKTMPKVKRASSTGEENFENSTMDDVKMEDGVRPSKKRGKSKKVKLMSASGQDDADRRVLRRKQRELQADIATDGGGGGDEGEEGGDRIGRLRDANNELWDDVRFTREAVLDADNVNSLAAKATREAEKLVQVPRYDAVRLAQAFTKKGSVGGQFNWTDLGFQAGVCFSSLPSNAWFLYGPLDSEYKPKERKKAERRKRQTADDDEVELENPDDVEQKDKKKCDGNELSAVEKHISVIRKTVDKVCRKANDDAKERVDSFKESIGEEEDERTAKKLVKRYLREQSHISAVNALFNPRSFTQTVENVFHFSFLVKEGAASIHARGTDVAAKYDAEPGPVLCKANAPSPETGANKQNTQAVIRLNMRDWRDMVNAYKVEESHIPHRENGKVAGKKSKKKRKSADMS</sequence>
<keyword evidence="5 7" id="KW-0234">DNA repair</keyword>
<feature type="domain" description="Non-structural maintenance of chromosome element 4 C-terminal" evidence="9">
    <location>
        <begin position="397"/>
        <end position="491"/>
    </location>
</feature>
<feature type="region of interest" description="Disordered" evidence="8">
    <location>
        <begin position="177"/>
        <end position="196"/>
    </location>
</feature>
<name>K0SN16_THAOC</name>
<dbReference type="GO" id="GO:0006281">
    <property type="term" value="P:DNA repair"/>
    <property type="evidence" value="ECO:0007669"/>
    <property type="project" value="UniProtKB-UniRule"/>
</dbReference>
<keyword evidence="11" id="KW-1185">Reference proteome</keyword>
<keyword evidence="3 7" id="KW-0227">DNA damage</keyword>
<dbReference type="Proteomes" id="UP000266841">
    <property type="component" value="Unassembled WGS sequence"/>
</dbReference>
<dbReference type="AlphaFoldDB" id="K0SN16"/>
<evidence type="ECO:0000256" key="4">
    <source>
        <dbReference type="ARBA" id="ARBA00023172"/>
    </source>
</evidence>
<comment type="subcellular location">
    <subcellularLocation>
        <location evidence="1 7">Nucleus</location>
    </subcellularLocation>
</comment>
<dbReference type="OrthoDB" id="361242at2759"/>
<comment type="subunit">
    <text evidence="7">Component of the SMC5-SMC6 complex.</text>
</comment>
<dbReference type="EMBL" id="AGNL01018960">
    <property type="protein sequence ID" value="EJK62336.1"/>
    <property type="molecule type" value="Genomic_DNA"/>
</dbReference>
<dbReference type="Pfam" id="PF08743">
    <property type="entry name" value="Nse4_C"/>
    <property type="match status" value="1"/>
</dbReference>
<feature type="compositionally biased region" description="Basic and acidic residues" evidence="8">
    <location>
        <begin position="488"/>
        <end position="497"/>
    </location>
</feature>
<feature type="compositionally biased region" description="Basic residues" evidence="8">
    <location>
        <begin position="299"/>
        <end position="309"/>
    </location>
</feature>
<comment type="function">
    <text evidence="7">Component of the SMC5-SMC6 complex, that promotes sister chromatid alignment after DNA damage and facilitates double-stranded DNA breaks (DSBs) repair via homologous recombination between sister chromatids.</text>
</comment>
<evidence type="ECO:0000256" key="2">
    <source>
        <dbReference type="ARBA" id="ARBA00008997"/>
    </source>
</evidence>
<feature type="compositionally biased region" description="Basic and acidic residues" evidence="8">
    <location>
        <begin position="134"/>
        <end position="143"/>
    </location>
</feature>
<protein>
    <recommendedName>
        <fullName evidence="7">Non-structural maintenance of chromosomes element 4</fullName>
    </recommendedName>
</protein>
<feature type="compositionally biased region" description="Basic residues" evidence="8">
    <location>
        <begin position="144"/>
        <end position="155"/>
    </location>
</feature>
<organism evidence="10 11">
    <name type="scientific">Thalassiosira oceanica</name>
    <name type="common">Marine diatom</name>
    <dbReference type="NCBI Taxonomy" id="159749"/>
    <lineage>
        <taxon>Eukaryota</taxon>
        <taxon>Sar</taxon>
        <taxon>Stramenopiles</taxon>
        <taxon>Ochrophyta</taxon>
        <taxon>Bacillariophyta</taxon>
        <taxon>Coscinodiscophyceae</taxon>
        <taxon>Thalassiosirophycidae</taxon>
        <taxon>Thalassiosirales</taxon>
        <taxon>Thalassiosiraceae</taxon>
        <taxon>Thalassiosira</taxon>
    </lineage>
</organism>
<feature type="compositionally biased region" description="Acidic residues" evidence="8">
    <location>
        <begin position="313"/>
        <end position="324"/>
    </location>
</feature>
<dbReference type="GO" id="GO:0006310">
    <property type="term" value="P:DNA recombination"/>
    <property type="evidence" value="ECO:0007669"/>
    <property type="project" value="UniProtKB-UniRule"/>
</dbReference>
<comment type="caution">
    <text evidence="10">The sequence shown here is derived from an EMBL/GenBank/DDBJ whole genome shotgun (WGS) entry which is preliminary data.</text>
</comment>
<feature type="compositionally biased region" description="Polar residues" evidence="8">
    <location>
        <begin position="120"/>
        <end position="133"/>
    </location>
</feature>
<feature type="compositionally biased region" description="Basic residues" evidence="8">
    <location>
        <begin position="500"/>
        <end position="514"/>
    </location>
</feature>
<reference evidence="10 11" key="1">
    <citation type="journal article" date="2012" name="Genome Biol.">
        <title>Genome and low-iron response of an oceanic diatom adapted to chronic iron limitation.</title>
        <authorList>
            <person name="Lommer M."/>
            <person name="Specht M."/>
            <person name="Roy A.S."/>
            <person name="Kraemer L."/>
            <person name="Andreson R."/>
            <person name="Gutowska M.A."/>
            <person name="Wolf J."/>
            <person name="Bergner S.V."/>
            <person name="Schilhabel M.B."/>
            <person name="Klostermeier U.C."/>
            <person name="Beiko R.G."/>
            <person name="Rosenstiel P."/>
            <person name="Hippler M."/>
            <person name="Laroche J."/>
        </authorList>
    </citation>
    <scope>NUCLEOTIDE SEQUENCE [LARGE SCALE GENOMIC DNA]</scope>
    <source>
        <strain evidence="10 11">CCMP1005</strain>
    </source>
</reference>
<dbReference type="GO" id="GO:0030915">
    <property type="term" value="C:Smc5-Smc6 complex"/>
    <property type="evidence" value="ECO:0007669"/>
    <property type="project" value="UniProtKB-UniRule"/>
</dbReference>